<name>A0ABM9W9X4_9FIRM</name>
<keyword evidence="2" id="KW-1185">Reference proteome</keyword>
<organism evidence="1 2">
    <name type="scientific">Sporomusa sphaeroides DSM 2875</name>
    <dbReference type="NCBI Taxonomy" id="1337886"/>
    <lineage>
        <taxon>Bacteria</taxon>
        <taxon>Bacillati</taxon>
        <taxon>Bacillota</taxon>
        <taxon>Negativicutes</taxon>
        <taxon>Selenomonadales</taxon>
        <taxon>Sporomusaceae</taxon>
        <taxon>Sporomusa</taxon>
    </lineage>
</organism>
<dbReference type="PANTHER" id="PTHR12993:SF11">
    <property type="entry name" value="N-ACETYLGLUCOSAMINYL-PHOSPHATIDYLINOSITOL DE-N-ACETYLASE"/>
    <property type="match status" value="1"/>
</dbReference>
<dbReference type="InterPro" id="IPR003737">
    <property type="entry name" value="GlcNAc_PI_deacetylase-related"/>
</dbReference>
<dbReference type="SUPFAM" id="SSF102588">
    <property type="entry name" value="LmbE-like"/>
    <property type="match status" value="1"/>
</dbReference>
<sequence>MKKNKKILIVAAHPDDEILGCGGTIIKHVLNGDEVHVLIMAEGLTSRDVRRDVSLRNKELSQLYANTYQAAKIMGVKSLKICDFPDNRMDGVELLDVVKKVEEMVETIKPDMVYTHHAGDVNVDHTVTHNAVITACRPLPGQTVKTILFFETLSSTEWQIGTCDKIFMANWFVDIEATFAKKMEALKCYDSEMREYPHSRSYESVEILAKYRGTVIGCQFAEAFSLGRLIS</sequence>
<protein>
    <submittedName>
        <fullName evidence="1">Glucosamine-6-phosphate deaminase-like protein</fullName>
    </submittedName>
</protein>
<gene>
    <name evidence="1" type="ORF">SSPH_04618</name>
</gene>
<dbReference type="EMBL" id="FCOW01000056">
    <property type="protein sequence ID" value="CVK21897.1"/>
    <property type="molecule type" value="Genomic_DNA"/>
</dbReference>
<dbReference type="RefSeq" id="WP_075757223.1">
    <property type="nucleotide sequence ID" value="NZ_CP146991.1"/>
</dbReference>
<dbReference type="InterPro" id="IPR024078">
    <property type="entry name" value="LmbE-like_dom_sf"/>
</dbReference>
<dbReference type="Gene3D" id="3.40.50.10320">
    <property type="entry name" value="LmbE-like"/>
    <property type="match status" value="1"/>
</dbReference>
<accession>A0ABM9W9X4</accession>
<dbReference type="Proteomes" id="UP000245702">
    <property type="component" value="Unassembled WGS sequence"/>
</dbReference>
<proteinExistence type="predicted"/>
<dbReference type="PANTHER" id="PTHR12993">
    <property type="entry name" value="N-ACETYLGLUCOSAMINYL-PHOSPHATIDYLINOSITOL DE-N-ACETYLASE-RELATED"/>
    <property type="match status" value="1"/>
</dbReference>
<evidence type="ECO:0000313" key="2">
    <source>
        <dbReference type="Proteomes" id="UP000245702"/>
    </source>
</evidence>
<dbReference type="Pfam" id="PF02585">
    <property type="entry name" value="PIG-L"/>
    <property type="match status" value="1"/>
</dbReference>
<reference evidence="1 2" key="1">
    <citation type="submission" date="2016-01" db="EMBL/GenBank/DDBJ databases">
        <authorList>
            <person name="Brown R."/>
        </authorList>
    </citation>
    <scope>NUCLEOTIDE SEQUENCE [LARGE SCALE GENOMIC DNA]</scope>
    <source>
        <strain evidence="1">Sporomusa sphaeroides DSM 2875</strain>
    </source>
</reference>
<comment type="caution">
    <text evidence="1">The sequence shown here is derived from an EMBL/GenBank/DDBJ whole genome shotgun (WGS) entry which is preliminary data.</text>
</comment>
<evidence type="ECO:0000313" key="1">
    <source>
        <dbReference type="EMBL" id="CVK21897.1"/>
    </source>
</evidence>